<keyword evidence="1" id="KW-1133">Transmembrane helix</keyword>
<feature type="transmembrane region" description="Helical" evidence="1">
    <location>
        <begin position="188"/>
        <end position="209"/>
    </location>
</feature>
<dbReference type="AlphaFoldDB" id="A0A6P6Y7E2"/>
<evidence type="ECO:0000313" key="2">
    <source>
        <dbReference type="Proteomes" id="UP000515146"/>
    </source>
</evidence>
<dbReference type="Proteomes" id="UP000515146">
    <property type="component" value="Unplaced"/>
</dbReference>
<feature type="transmembrane region" description="Helical" evidence="1">
    <location>
        <begin position="221"/>
        <end position="240"/>
    </location>
</feature>
<keyword evidence="1" id="KW-0812">Transmembrane</keyword>
<evidence type="ECO:0000313" key="3">
    <source>
        <dbReference type="RefSeq" id="XP_027200926.1"/>
    </source>
</evidence>
<proteinExistence type="predicted"/>
<accession>A0A6P6Y7E2</accession>
<keyword evidence="1" id="KW-0472">Membrane</keyword>
<dbReference type="OrthoDB" id="6524391at2759"/>
<organism evidence="2 3">
    <name type="scientific">Dermatophagoides pteronyssinus</name>
    <name type="common">European house dust mite</name>
    <dbReference type="NCBI Taxonomy" id="6956"/>
    <lineage>
        <taxon>Eukaryota</taxon>
        <taxon>Metazoa</taxon>
        <taxon>Ecdysozoa</taxon>
        <taxon>Arthropoda</taxon>
        <taxon>Chelicerata</taxon>
        <taxon>Arachnida</taxon>
        <taxon>Acari</taxon>
        <taxon>Acariformes</taxon>
        <taxon>Sarcoptiformes</taxon>
        <taxon>Astigmata</taxon>
        <taxon>Psoroptidia</taxon>
        <taxon>Analgoidea</taxon>
        <taxon>Pyroglyphidae</taxon>
        <taxon>Dermatophagoidinae</taxon>
        <taxon>Dermatophagoides</taxon>
    </lineage>
</organism>
<gene>
    <name evidence="3" type="primary">LOC113794958</name>
</gene>
<name>A0A6P6Y7E2_DERPT</name>
<dbReference type="InParanoid" id="A0A6P6Y7E2"/>
<sequence length="369" mass="44387">MITIQTGRFLFYVWLSFMDESVIRSYCQYDTTAAPLFDYHNHDNDGTSLNITDSCLTSIIWSIYFGFVLHSHYMLFLTNRNSLTWHLLYDISIRNYDHYRNSIVHLQGENMLRTIIKTLNNSNDFNELISDSSPRIIHNYLAKMLRKKHKTFIDKLFIRLMLNIDLHNFAKLRLKVFRYAGLKQRIELTIAMFIIHCLDVFLLTFVISTTLNLACVKYFNFIRIHMWNLWPLALFDFFYASQMNNLNKMLIQVFGNRRHMINLRLNYLRQLIWRQFQRQHQHMTYCIMYSGNDVWNSIYFMVASLLNYSAHQFKRQLPTIQSYMKEPAIKWQVHEFYERLSTTGNGFGFYCGPFNVLFRFNVDNIHIFP</sequence>
<dbReference type="RefSeq" id="XP_027200926.1">
    <property type="nucleotide sequence ID" value="XM_027345125.1"/>
</dbReference>
<dbReference type="KEGG" id="dpte:113794958"/>
<protein>
    <submittedName>
        <fullName evidence="3">Uncharacterized protein LOC113794958</fullName>
    </submittedName>
</protein>
<evidence type="ECO:0000256" key="1">
    <source>
        <dbReference type="SAM" id="Phobius"/>
    </source>
</evidence>
<reference evidence="3" key="1">
    <citation type="submission" date="2025-08" db="UniProtKB">
        <authorList>
            <consortium name="RefSeq"/>
        </authorList>
    </citation>
    <scope>IDENTIFICATION</scope>
    <source>
        <strain evidence="3">Airmid</strain>
    </source>
</reference>
<keyword evidence="2" id="KW-1185">Reference proteome</keyword>